<dbReference type="EMBL" id="DVOH01000020">
    <property type="protein sequence ID" value="HIV00014.1"/>
    <property type="molecule type" value="Genomic_DNA"/>
</dbReference>
<gene>
    <name evidence="1" type="ORF">IAB14_02725</name>
</gene>
<protein>
    <submittedName>
        <fullName evidence="1">Uncharacterized protein</fullName>
    </submittedName>
</protein>
<accession>A0A9D1NBE6</accession>
<organism evidence="1 2">
    <name type="scientific">Candidatus Stercoripulliclostridium merdipullorum</name>
    <dbReference type="NCBI Taxonomy" id="2840952"/>
    <lineage>
        <taxon>Bacteria</taxon>
        <taxon>Bacillati</taxon>
        <taxon>Bacillota</taxon>
        <taxon>Clostridia</taxon>
        <taxon>Eubacteriales</taxon>
        <taxon>Candidatus Stercoripulliclostridium</taxon>
    </lineage>
</organism>
<reference evidence="1" key="1">
    <citation type="submission" date="2020-10" db="EMBL/GenBank/DDBJ databases">
        <authorList>
            <person name="Gilroy R."/>
        </authorList>
    </citation>
    <scope>NUCLEOTIDE SEQUENCE</scope>
    <source>
        <strain evidence="1">23406</strain>
    </source>
</reference>
<name>A0A9D1NBE6_9FIRM</name>
<sequence length="77" mass="9102">MKKQSGLFFICGLGEQERKSWNQKSFAITIDKDSKKRILEELRRLDISNSTIYPDFERRAMEISHLQVNWTIIGNIK</sequence>
<dbReference type="AlphaFoldDB" id="A0A9D1NBE6"/>
<comment type="caution">
    <text evidence="1">The sequence shown here is derived from an EMBL/GenBank/DDBJ whole genome shotgun (WGS) entry which is preliminary data.</text>
</comment>
<evidence type="ECO:0000313" key="2">
    <source>
        <dbReference type="Proteomes" id="UP000886891"/>
    </source>
</evidence>
<evidence type="ECO:0000313" key="1">
    <source>
        <dbReference type="EMBL" id="HIV00014.1"/>
    </source>
</evidence>
<proteinExistence type="predicted"/>
<reference evidence="1" key="2">
    <citation type="journal article" date="2021" name="PeerJ">
        <title>Extensive microbial diversity within the chicken gut microbiome revealed by metagenomics and culture.</title>
        <authorList>
            <person name="Gilroy R."/>
            <person name="Ravi A."/>
            <person name="Getino M."/>
            <person name="Pursley I."/>
            <person name="Horton D.L."/>
            <person name="Alikhan N.F."/>
            <person name="Baker D."/>
            <person name="Gharbi K."/>
            <person name="Hall N."/>
            <person name="Watson M."/>
            <person name="Adriaenssens E.M."/>
            <person name="Foster-Nyarko E."/>
            <person name="Jarju S."/>
            <person name="Secka A."/>
            <person name="Antonio M."/>
            <person name="Oren A."/>
            <person name="Chaudhuri R.R."/>
            <person name="La Ragione R."/>
            <person name="Hildebrand F."/>
            <person name="Pallen M.J."/>
        </authorList>
    </citation>
    <scope>NUCLEOTIDE SEQUENCE</scope>
    <source>
        <strain evidence="1">23406</strain>
    </source>
</reference>
<dbReference type="Proteomes" id="UP000886891">
    <property type="component" value="Unassembled WGS sequence"/>
</dbReference>